<evidence type="ECO:0000313" key="1">
    <source>
        <dbReference type="EMBL" id="KPJ04566.1"/>
    </source>
</evidence>
<gene>
    <name evidence="1" type="ORF">RR46_00608</name>
</gene>
<dbReference type="EMBL" id="KQ458914">
    <property type="protein sequence ID" value="KPJ04566.1"/>
    <property type="molecule type" value="Genomic_DNA"/>
</dbReference>
<proteinExistence type="predicted"/>
<organism evidence="1 2">
    <name type="scientific">Papilio xuthus</name>
    <name type="common">Asian swallowtail butterfly</name>
    <dbReference type="NCBI Taxonomy" id="66420"/>
    <lineage>
        <taxon>Eukaryota</taxon>
        <taxon>Metazoa</taxon>
        <taxon>Ecdysozoa</taxon>
        <taxon>Arthropoda</taxon>
        <taxon>Hexapoda</taxon>
        <taxon>Insecta</taxon>
        <taxon>Pterygota</taxon>
        <taxon>Neoptera</taxon>
        <taxon>Endopterygota</taxon>
        <taxon>Lepidoptera</taxon>
        <taxon>Glossata</taxon>
        <taxon>Ditrysia</taxon>
        <taxon>Papilionoidea</taxon>
        <taxon>Papilionidae</taxon>
        <taxon>Papilioninae</taxon>
        <taxon>Papilio</taxon>
    </lineage>
</organism>
<dbReference type="Proteomes" id="UP000053268">
    <property type="component" value="Unassembled WGS sequence"/>
</dbReference>
<protein>
    <submittedName>
        <fullName evidence="1">Uncharacterized protein</fullName>
    </submittedName>
</protein>
<accession>A0A0N1PF21</accession>
<name>A0A0N1PF21_PAPXU</name>
<dbReference type="AlphaFoldDB" id="A0A0N1PF21"/>
<reference evidence="1 2" key="1">
    <citation type="journal article" date="2015" name="Nat. Commun.">
        <title>Outbred genome sequencing and CRISPR/Cas9 gene editing in butterflies.</title>
        <authorList>
            <person name="Li X."/>
            <person name="Fan D."/>
            <person name="Zhang W."/>
            <person name="Liu G."/>
            <person name="Zhang L."/>
            <person name="Zhao L."/>
            <person name="Fang X."/>
            <person name="Chen L."/>
            <person name="Dong Y."/>
            <person name="Chen Y."/>
            <person name="Ding Y."/>
            <person name="Zhao R."/>
            <person name="Feng M."/>
            <person name="Zhu Y."/>
            <person name="Feng Y."/>
            <person name="Jiang X."/>
            <person name="Zhu D."/>
            <person name="Xiang H."/>
            <person name="Feng X."/>
            <person name="Li S."/>
            <person name="Wang J."/>
            <person name="Zhang G."/>
            <person name="Kronforst M.R."/>
            <person name="Wang W."/>
        </authorList>
    </citation>
    <scope>NUCLEOTIDE SEQUENCE [LARGE SCALE GENOMIC DNA]</scope>
    <source>
        <strain evidence="1">Ya'a_city_454_Px</strain>
        <tissue evidence="1">Whole body</tissue>
    </source>
</reference>
<sequence>MKEGCHIERPTFAIDEATPNEIEWLNARKTEREEVIATTLALKASRQEARKKHRAELMVPHLRHLNFVLYWPHTTHAHPELYERWGPHS</sequence>
<keyword evidence="2" id="KW-1185">Reference proteome</keyword>
<evidence type="ECO:0000313" key="2">
    <source>
        <dbReference type="Proteomes" id="UP000053268"/>
    </source>
</evidence>